<gene>
    <name evidence="1" type="ORF">LCGC14_1551730</name>
</gene>
<sequence length="107" mass="11871">MAGTFFADKRDAVQTAITQVETVGSATLDGTTYGKTDLPYLYDLEELRSLQAARQQILERNQAAAIAGRRVDRAGLDQVNEAIEKVRARVNRHARKGLTVRRFVPIA</sequence>
<name>A0A0F9IQ45_9ZZZZ</name>
<comment type="caution">
    <text evidence="1">The sequence shown here is derived from an EMBL/GenBank/DDBJ whole genome shotgun (WGS) entry which is preliminary data.</text>
</comment>
<accession>A0A0F9IQ45</accession>
<dbReference type="AlphaFoldDB" id="A0A0F9IQ45"/>
<evidence type="ECO:0000313" key="1">
    <source>
        <dbReference type="EMBL" id="KKM56392.1"/>
    </source>
</evidence>
<organism evidence="1">
    <name type="scientific">marine sediment metagenome</name>
    <dbReference type="NCBI Taxonomy" id="412755"/>
    <lineage>
        <taxon>unclassified sequences</taxon>
        <taxon>metagenomes</taxon>
        <taxon>ecological metagenomes</taxon>
    </lineage>
</organism>
<reference evidence="1" key="1">
    <citation type="journal article" date="2015" name="Nature">
        <title>Complex archaea that bridge the gap between prokaryotes and eukaryotes.</title>
        <authorList>
            <person name="Spang A."/>
            <person name="Saw J.H."/>
            <person name="Jorgensen S.L."/>
            <person name="Zaremba-Niedzwiedzka K."/>
            <person name="Martijn J."/>
            <person name="Lind A.E."/>
            <person name="van Eijk R."/>
            <person name="Schleper C."/>
            <person name="Guy L."/>
            <person name="Ettema T.J."/>
        </authorList>
    </citation>
    <scope>NUCLEOTIDE SEQUENCE</scope>
</reference>
<protein>
    <submittedName>
        <fullName evidence="1">Uncharacterized protein</fullName>
    </submittedName>
</protein>
<proteinExistence type="predicted"/>
<dbReference type="EMBL" id="LAZR01011870">
    <property type="protein sequence ID" value="KKM56392.1"/>
    <property type="molecule type" value="Genomic_DNA"/>
</dbReference>